<dbReference type="GO" id="GO:0005794">
    <property type="term" value="C:Golgi apparatus"/>
    <property type="evidence" value="ECO:0007669"/>
    <property type="project" value="TreeGrafter"/>
</dbReference>
<reference evidence="7" key="1">
    <citation type="submission" date="2021-02" db="EMBL/GenBank/DDBJ databases">
        <title>First Annotated Genome of the Yellow-green Alga Tribonema minus.</title>
        <authorList>
            <person name="Mahan K.M."/>
        </authorList>
    </citation>
    <scope>NUCLEOTIDE SEQUENCE</scope>
    <source>
        <strain evidence="7">UTEX B ZZ1240</strain>
    </source>
</reference>
<gene>
    <name evidence="7" type="ORF">JKP88DRAFT_310663</name>
</gene>
<dbReference type="OrthoDB" id="73612at2759"/>
<feature type="transmembrane region" description="Helical" evidence="6">
    <location>
        <begin position="90"/>
        <end position="115"/>
    </location>
</feature>
<feature type="region of interest" description="Disordered" evidence="5">
    <location>
        <begin position="332"/>
        <end position="446"/>
    </location>
</feature>
<evidence type="ECO:0000313" key="8">
    <source>
        <dbReference type="Proteomes" id="UP000664859"/>
    </source>
</evidence>
<keyword evidence="2 6" id="KW-0812">Transmembrane</keyword>
<feature type="transmembrane region" description="Helical" evidence="6">
    <location>
        <begin position="127"/>
        <end position="146"/>
    </location>
</feature>
<feature type="transmembrane region" description="Helical" evidence="6">
    <location>
        <begin position="158"/>
        <end position="178"/>
    </location>
</feature>
<dbReference type="InterPro" id="IPR013861">
    <property type="entry name" value="TMEM115/Pdh1/Rbl19"/>
</dbReference>
<dbReference type="GO" id="GO:0006890">
    <property type="term" value="P:retrograde vesicle-mediated transport, Golgi to endoplasmic reticulum"/>
    <property type="evidence" value="ECO:0007669"/>
    <property type="project" value="InterPro"/>
</dbReference>
<dbReference type="AlphaFoldDB" id="A0A836CJN9"/>
<evidence type="ECO:0000313" key="7">
    <source>
        <dbReference type="EMBL" id="KAG5185936.1"/>
    </source>
</evidence>
<dbReference type="InterPro" id="IPR035952">
    <property type="entry name" value="Rhomboid-like_sf"/>
</dbReference>
<dbReference type="Pfam" id="PF08551">
    <property type="entry name" value="DUF1751"/>
    <property type="match status" value="1"/>
</dbReference>
<evidence type="ECO:0000256" key="2">
    <source>
        <dbReference type="ARBA" id="ARBA00022692"/>
    </source>
</evidence>
<feature type="compositionally biased region" description="Gly residues" evidence="5">
    <location>
        <begin position="285"/>
        <end position="298"/>
    </location>
</feature>
<evidence type="ECO:0000256" key="3">
    <source>
        <dbReference type="ARBA" id="ARBA00022989"/>
    </source>
</evidence>
<name>A0A836CJN9_9STRA</name>
<dbReference type="Proteomes" id="UP000664859">
    <property type="component" value="Unassembled WGS sequence"/>
</dbReference>
<dbReference type="Gene3D" id="1.20.1540.10">
    <property type="entry name" value="Rhomboid-like"/>
    <property type="match status" value="1"/>
</dbReference>
<evidence type="ECO:0000256" key="6">
    <source>
        <dbReference type="SAM" id="Phobius"/>
    </source>
</evidence>
<feature type="transmembrane region" description="Helical" evidence="6">
    <location>
        <begin position="60"/>
        <end position="78"/>
    </location>
</feature>
<sequence length="446" mass="46370">MAATLRPAEHPMTTGLLCVVATLFVAATFSPSLFQALALIWNKTFMEQFHVWNVVTGSLVESNAVKAAISLVGIAFFGPTVEASLGTVWMGAYVGIVCVACGVITSCAIFALYVVTRDEYLLSLEVHGAWGLVCALAVAFAHALPLEPLFAPPALRGFKVRHLPVTAITLSGILYGAGLRAMSTDFPFVCVGSYAGWVYLRFFHTFPPVAAATLPPGAAPTATIPGDVSDAFALAMFLPPFTRRWLRPLADFVYGVALLLGLFRARAEYAAHARLLRASSSAAGGLAGGGGEGGGGGGRARDPVAERRRARAMKLLDEKFAQLSAAEENVWEDDMETGGRPSHPAPDGTPSVSSPTIDVSHIAAAQLRPPPSQPGTRDASPPHSARGSAPGSGRGSAPASAGSLRPTSAAATPKGVLQMPVKVQMVDEGGWGSEDEAAAPAQSAER</sequence>
<feature type="compositionally biased region" description="Low complexity" evidence="5">
    <location>
        <begin position="379"/>
        <end position="406"/>
    </location>
</feature>
<dbReference type="EMBL" id="JAFCMP010000116">
    <property type="protein sequence ID" value="KAG5185936.1"/>
    <property type="molecule type" value="Genomic_DNA"/>
</dbReference>
<keyword evidence="3 6" id="KW-1133">Transmembrane helix</keyword>
<comment type="subcellular location">
    <subcellularLocation>
        <location evidence="1">Membrane</location>
        <topology evidence="1">Multi-pass membrane protein</topology>
    </subcellularLocation>
</comment>
<feature type="region of interest" description="Disordered" evidence="5">
    <location>
        <begin position="284"/>
        <end position="305"/>
    </location>
</feature>
<keyword evidence="4 6" id="KW-0472">Membrane</keyword>
<keyword evidence="8" id="KW-1185">Reference proteome</keyword>
<evidence type="ECO:0000256" key="4">
    <source>
        <dbReference type="ARBA" id="ARBA00023136"/>
    </source>
</evidence>
<comment type="caution">
    <text evidence="7">The sequence shown here is derived from an EMBL/GenBank/DDBJ whole genome shotgun (WGS) entry which is preliminary data.</text>
</comment>
<dbReference type="PANTHER" id="PTHR13377:SF3">
    <property type="entry name" value="TRANSMEMBRANE PROTEIN 115"/>
    <property type="match status" value="1"/>
</dbReference>
<protein>
    <submittedName>
        <fullName evidence="7">Uncharacterized protein</fullName>
    </submittedName>
</protein>
<dbReference type="PANTHER" id="PTHR13377">
    <property type="entry name" value="PLACENTAL PROTEIN 6"/>
    <property type="match status" value="1"/>
</dbReference>
<evidence type="ECO:0000256" key="5">
    <source>
        <dbReference type="SAM" id="MobiDB-lite"/>
    </source>
</evidence>
<dbReference type="SUPFAM" id="SSF144091">
    <property type="entry name" value="Rhomboid-like"/>
    <property type="match status" value="1"/>
</dbReference>
<proteinExistence type="predicted"/>
<dbReference type="SMART" id="SM01160">
    <property type="entry name" value="DUF1751"/>
    <property type="match status" value="1"/>
</dbReference>
<organism evidence="7 8">
    <name type="scientific">Tribonema minus</name>
    <dbReference type="NCBI Taxonomy" id="303371"/>
    <lineage>
        <taxon>Eukaryota</taxon>
        <taxon>Sar</taxon>
        <taxon>Stramenopiles</taxon>
        <taxon>Ochrophyta</taxon>
        <taxon>PX clade</taxon>
        <taxon>Xanthophyceae</taxon>
        <taxon>Tribonematales</taxon>
        <taxon>Tribonemataceae</taxon>
        <taxon>Tribonema</taxon>
    </lineage>
</organism>
<evidence type="ECO:0000256" key="1">
    <source>
        <dbReference type="ARBA" id="ARBA00004141"/>
    </source>
</evidence>
<accession>A0A836CJN9</accession>
<dbReference type="GO" id="GO:0016020">
    <property type="term" value="C:membrane"/>
    <property type="evidence" value="ECO:0007669"/>
    <property type="project" value="UniProtKB-SubCell"/>
</dbReference>